<dbReference type="InterPro" id="IPR008271">
    <property type="entry name" value="Ser/Thr_kinase_AS"/>
</dbReference>
<dbReference type="GO" id="GO:0005524">
    <property type="term" value="F:ATP binding"/>
    <property type="evidence" value="ECO:0007669"/>
    <property type="project" value="InterPro"/>
</dbReference>
<dbReference type="SUPFAM" id="SSF52540">
    <property type="entry name" value="P-loop containing nucleoside triphosphate hydrolases"/>
    <property type="match status" value="1"/>
</dbReference>
<dbReference type="PROSITE" id="PS00108">
    <property type="entry name" value="PROTEIN_KINASE_ST"/>
    <property type="match status" value="1"/>
</dbReference>
<name>C3ZQ76_BRAFL</name>
<evidence type="ECO:0000259" key="2">
    <source>
        <dbReference type="PROSITE" id="PS50011"/>
    </source>
</evidence>
<dbReference type="Pfam" id="PF00069">
    <property type="entry name" value="Pkinase"/>
    <property type="match status" value="1"/>
</dbReference>
<evidence type="ECO:0000313" key="3">
    <source>
        <dbReference type="EMBL" id="EEN45455.1"/>
    </source>
</evidence>
<gene>
    <name evidence="3" type="ORF">BRAFLDRAFT_80160</name>
</gene>
<dbReference type="PANTHER" id="PTHR26392">
    <property type="entry name" value="MITOGEN-ACTIVATED PROTEIN KINASE KINASE KINASE 7-RELATED"/>
    <property type="match status" value="1"/>
</dbReference>
<keyword evidence="1" id="KW-0175">Coiled coil</keyword>
<reference evidence="3" key="1">
    <citation type="journal article" date="2008" name="Nature">
        <title>The amphioxus genome and the evolution of the chordate karyotype.</title>
        <authorList>
            <consortium name="US DOE Joint Genome Institute (JGI-PGF)"/>
            <person name="Putnam N.H."/>
            <person name="Butts T."/>
            <person name="Ferrier D.E.K."/>
            <person name="Furlong R.F."/>
            <person name="Hellsten U."/>
            <person name="Kawashima T."/>
            <person name="Robinson-Rechavi M."/>
            <person name="Shoguchi E."/>
            <person name="Terry A."/>
            <person name="Yu J.-K."/>
            <person name="Benito-Gutierrez E.L."/>
            <person name="Dubchak I."/>
            <person name="Garcia-Fernandez J."/>
            <person name="Gibson-Brown J.J."/>
            <person name="Grigoriev I.V."/>
            <person name="Horton A.C."/>
            <person name="de Jong P.J."/>
            <person name="Jurka J."/>
            <person name="Kapitonov V.V."/>
            <person name="Kohara Y."/>
            <person name="Kuroki Y."/>
            <person name="Lindquist E."/>
            <person name="Lucas S."/>
            <person name="Osoegawa K."/>
            <person name="Pennacchio L.A."/>
            <person name="Salamov A.A."/>
            <person name="Satou Y."/>
            <person name="Sauka-Spengler T."/>
            <person name="Schmutz J."/>
            <person name="Shin-I T."/>
            <person name="Toyoda A."/>
            <person name="Bronner-Fraser M."/>
            <person name="Fujiyama A."/>
            <person name="Holland L.Z."/>
            <person name="Holland P.W.H."/>
            <person name="Satoh N."/>
            <person name="Rokhsar D.S."/>
        </authorList>
    </citation>
    <scope>NUCLEOTIDE SEQUENCE [LARGE SCALE GENOMIC DNA]</scope>
    <source>
        <strain evidence="3">S238N-H82</strain>
        <tissue evidence="3">Testes</tissue>
    </source>
</reference>
<dbReference type="AlphaFoldDB" id="C3ZQ76"/>
<dbReference type="SMART" id="SM00220">
    <property type="entry name" value="S_TKc"/>
    <property type="match status" value="1"/>
</dbReference>
<accession>C3ZQ76</accession>
<dbReference type="InParanoid" id="C3ZQ76"/>
<dbReference type="InterPro" id="IPR045063">
    <property type="entry name" value="Dynamin_N"/>
</dbReference>
<dbReference type="Gene3D" id="1.10.510.10">
    <property type="entry name" value="Transferase(Phosphotransferase) domain 1"/>
    <property type="match status" value="1"/>
</dbReference>
<sequence>MAARPRLPTEEEIDQMKPLKLARLLLDFGMTEDETDKMEKEEARAELKKRIRDMRAMAATRRRPGQITEMLQRAMFENKMKRGRLTQICSSILDFVDSMDNDDKQKMSEIFGQDLRVVLTDVWTFLQDDNCPILVVGETSSGKSSLLNLLLGEDILPVSHLASTSTLCFVRHGEVKKATIYLTEGNTSSTAGIDLQDAGRAKEELASYVHRWGNEDATGVQKVVIEWPLESLQDGICLVDGPGIMSTLQMDEVVAGAVSSTCAFIYMINSAIPLKPASSFSAGGEGIDDHTDGLSRLLKLCQNHKWGDAFNMSRFDLKSTMFVCNKWDSVKQDESEVVKNDYLKKLKDHFPELRDDQVFFLSCNKCLYDIYLFNRHVWELLQKASQLIRLKLHSAYGTQTERTEARKEARRRLTNFHIHAQDVLQSLNQRLTDTRREAEHHRRACLTDEALKDRVYKKILSVYNKKDYQQLSQGYIGTARMITAIADEVESQLKNNTNSAFNRCIREADINLKEEFETRFGALLKQHNNVIEEMLNSPQLPSPFRQLYTIFKETCFKILSIFSKTYALARTIDPTLSSQIWTMVDLAQSLDEILVSPDNRPEYIKLLTKKVFAAMTKTDAIKSAVEKHLKGTIDYMQACKDAIPRLKEVDEQILQDAETETRSAAEIRTIYEPRLDKVTELAEKLCGFYTTDIKKHEFDLAIGKPSSWKPPKEGGQGRVYRVQLSKDGGTFTAAVKIPKELPAGETYANFVREAENLRMLKGQHVVKCFGTYRGDDDAEGNPTLGLVMEYCPKTLDAEMFGESTNNPAWWGDDPEKQAAAFSYTQNLAVQLCEALKHIHDAGYMHRDLKLINVLVSSEGVVKLADLGSSKAERAYAQTNEGTPLYMAPEVLAQKKYDRSADIYSLGLILLEMWYGRTIYSPVDRVYDSQLQTALPLNMDQQLPLPSWDGAPPIPEWRKLINECLRRNTEKRPTAEDCRDRIAGMSLQPAQGAVGARAADEVRINIQE</sequence>
<dbReference type="InterPro" id="IPR027417">
    <property type="entry name" value="P-loop_NTPase"/>
</dbReference>
<dbReference type="EMBL" id="GG666659">
    <property type="protein sequence ID" value="EEN45455.1"/>
    <property type="molecule type" value="Genomic_DNA"/>
</dbReference>
<feature type="coiled-coil region" evidence="1">
    <location>
        <begin position="30"/>
        <end position="57"/>
    </location>
</feature>
<dbReference type="InterPro" id="IPR000719">
    <property type="entry name" value="Prot_kinase_dom"/>
</dbReference>
<feature type="domain" description="Protein kinase" evidence="2">
    <location>
        <begin position="708"/>
        <end position="986"/>
    </location>
</feature>
<dbReference type="Pfam" id="PF00350">
    <property type="entry name" value="Dynamin_N"/>
    <property type="match status" value="1"/>
</dbReference>
<dbReference type="GO" id="GO:0004672">
    <property type="term" value="F:protein kinase activity"/>
    <property type="evidence" value="ECO:0007669"/>
    <property type="project" value="InterPro"/>
</dbReference>
<evidence type="ECO:0000256" key="1">
    <source>
        <dbReference type="SAM" id="Coils"/>
    </source>
</evidence>
<dbReference type="Gene3D" id="3.40.50.300">
    <property type="entry name" value="P-loop containing nucleotide triphosphate hydrolases"/>
    <property type="match status" value="1"/>
</dbReference>
<organism>
    <name type="scientific">Branchiostoma floridae</name>
    <name type="common">Florida lancelet</name>
    <name type="synonym">Amphioxus</name>
    <dbReference type="NCBI Taxonomy" id="7739"/>
    <lineage>
        <taxon>Eukaryota</taxon>
        <taxon>Metazoa</taxon>
        <taxon>Chordata</taxon>
        <taxon>Cephalochordata</taxon>
        <taxon>Leptocardii</taxon>
        <taxon>Amphioxiformes</taxon>
        <taxon>Branchiostomatidae</taxon>
        <taxon>Branchiostoma</taxon>
    </lineage>
</organism>
<dbReference type="InterPro" id="IPR011009">
    <property type="entry name" value="Kinase-like_dom_sf"/>
</dbReference>
<proteinExistence type="predicted"/>
<dbReference type="PROSITE" id="PS50011">
    <property type="entry name" value="PROTEIN_KINASE_DOM"/>
    <property type="match status" value="1"/>
</dbReference>
<dbReference type="SUPFAM" id="SSF56112">
    <property type="entry name" value="Protein kinase-like (PK-like)"/>
    <property type="match status" value="1"/>
</dbReference>
<protein>
    <recommendedName>
        <fullName evidence="2">Protein kinase domain-containing protein</fullName>
    </recommendedName>
</protein>
<dbReference type="PANTHER" id="PTHR26392:SF92">
    <property type="entry name" value="PROTEIN KINASE DOMAIN-CONTAINING PROTEIN"/>
    <property type="match status" value="1"/>
</dbReference>
<dbReference type="eggNOG" id="KOG0198">
    <property type="taxonomic scope" value="Eukaryota"/>
</dbReference>